<dbReference type="RefSeq" id="WP_345575540.1">
    <property type="nucleotide sequence ID" value="NZ_BAABDQ010000045.1"/>
</dbReference>
<dbReference type="PANTHER" id="PTHR40758:SF1">
    <property type="entry name" value="CONSERVED PROTEIN"/>
    <property type="match status" value="1"/>
</dbReference>
<dbReference type="InterPro" id="IPR024344">
    <property type="entry name" value="MDMPI_metal-binding"/>
</dbReference>
<feature type="domain" description="MDMPI C-terminal" evidence="1">
    <location>
        <begin position="139"/>
        <end position="239"/>
    </location>
</feature>
<dbReference type="NCBIfam" id="TIGR03083">
    <property type="entry name" value="maleylpyruvate isomerase family mycothiol-dependent enzyme"/>
    <property type="match status" value="1"/>
</dbReference>
<dbReference type="PANTHER" id="PTHR40758">
    <property type="entry name" value="CONSERVED PROTEIN"/>
    <property type="match status" value="1"/>
</dbReference>
<evidence type="ECO:0000313" key="3">
    <source>
        <dbReference type="EMBL" id="GAA3609758.1"/>
    </source>
</evidence>
<feature type="domain" description="Mycothiol-dependent maleylpyruvate isomerase metal-binding" evidence="2">
    <location>
        <begin position="14"/>
        <end position="125"/>
    </location>
</feature>
<gene>
    <name evidence="3" type="ORF">GCM10022419_113490</name>
</gene>
<dbReference type="EMBL" id="BAABDQ010000045">
    <property type="protein sequence ID" value="GAA3609758.1"/>
    <property type="molecule type" value="Genomic_DNA"/>
</dbReference>
<evidence type="ECO:0000259" key="2">
    <source>
        <dbReference type="Pfam" id="PF11716"/>
    </source>
</evidence>
<dbReference type="Pfam" id="PF07398">
    <property type="entry name" value="MDMPI_C"/>
    <property type="match status" value="1"/>
</dbReference>
<dbReference type="Proteomes" id="UP001500630">
    <property type="component" value="Unassembled WGS sequence"/>
</dbReference>
<comment type="caution">
    <text evidence="3">The sequence shown here is derived from an EMBL/GenBank/DDBJ whole genome shotgun (WGS) entry which is preliminary data.</text>
</comment>
<organism evidence="3 4">
    <name type="scientific">Nonomuraea rosea</name>
    <dbReference type="NCBI Taxonomy" id="638574"/>
    <lineage>
        <taxon>Bacteria</taxon>
        <taxon>Bacillati</taxon>
        <taxon>Actinomycetota</taxon>
        <taxon>Actinomycetes</taxon>
        <taxon>Streptosporangiales</taxon>
        <taxon>Streptosporangiaceae</taxon>
        <taxon>Nonomuraea</taxon>
    </lineage>
</organism>
<keyword evidence="4" id="KW-1185">Reference proteome</keyword>
<dbReference type="Pfam" id="PF11716">
    <property type="entry name" value="MDMPI_N"/>
    <property type="match status" value="1"/>
</dbReference>
<dbReference type="InterPro" id="IPR034660">
    <property type="entry name" value="DinB/YfiT-like"/>
</dbReference>
<reference evidence="4" key="1">
    <citation type="journal article" date="2019" name="Int. J. Syst. Evol. Microbiol.">
        <title>The Global Catalogue of Microorganisms (GCM) 10K type strain sequencing project: providing services to taxonomists for standard genome sequencing and annotation.</title>
        <authorList>
            <consortium name="The Broad Institute Genomics Platform"/>
            <consortium name="The Broad Institute Genome Sequencing Center for Infectious Disease"/>
            <person name="Wu L."/>
            <person name="Ma J."/>
        </authorList>
    </citation>
    <scope>NUCLEOTIDE SEQUENCE [LARGE SCALE GENOMIC DNA]</scope>
    <source>
        <strain evidence="4">JCM 17326</strain>
    </source>
</reference>
<dbReference type="SUPFAM" id="SSF109854">
    <property type="entry name" value="DinB/YfiT-like putative metalloenzymes"/>
    <property type="match status" value="1"/>
</dbReference>
<evidence type="ECO:0000313" key="4">
    <source>
        <dbReference type="Proteomes" id="UP001500630"/>
    </source>
</evidence>
<protein>
    <submittedName>
        <fullName evidence="3">Maleylpyruvate isomerase family mycothiol-dependent enzyme</fullName>
    </submittedName>
</protein>
<proteinExistence type="predicted"/>
<name>A0ABP6ZHD4_9ACTN</name>
<sequence length="253" mass="27415">MDADRYLELFELDFARLRETATRDLGAAVPSCPGWTATDLVHHIAEVYLHKVEMMRKDAWPDPWPPAPDPAGPAAYLDRGVAELRAEFAARTPQDKTLTWYDPDQTVGFWIRRMAQETVVHRVDAELAAGESIAPIPDDLALDGIDEVLVVCLAYVADKWPEELGDRLTGADGRAVSIEAGAERWLVRPGASGVEIARGGGGPAAASISASISGTPHDVLLWLWGRVDGGALSFTGDPEPVERLRGLLKDATQ</sequence>
<keyword evidence="3" id="KW-0413">Isomerase</keyword>
<evidence type="ECO:0000259" key="1">
    <source>
        <dbReference type="Pfam" id="PF07398"/>
    </source>
</evidence>
<dbReference type="InterPro" id="IPR017517">
    <property type="entry name" value="Maleyloyr_isom"/>
</dbReference>
<accession>A0ABP6ZHD4</accession>
<dbReference type="GO" id="GO:0016853">
    <property type="term" value="F:isomerase activity"/>
    <property type="evidence" value="ECO:0007669"/>
    <property type="project" value="UniProtKB-KW"/>
</dbReference>
<dbReference type="InterPro" id="IPR010872">
    <property type="entry name" value="MDMPI_C-term_domain"/>
</dbReference>